<reference evidence="3" key="1">
    <citation type="submission" date="2016-06" db="EMBL/GenBank/DDBJ databases">
        <title>Parallel loss of symbiosis genes in relatives of nitrogen-fixing non-legume Parasponia.</title>
        <authorList>
            <person name="Van Velzen R."/>
            <person name="Holmer R."/>
            <person name="Bu F."/>
            <person name="Rutten L."/>
            <person name="Van Zeijl A."/>
            <person name="Liu W."/>
            <person name="Santuari L."/>
            <person name="Cao Q."/>
            <person name="Sharma T."/>
            <person name="Shen D."/>
            <person name="Roswanjaya Y."/>
            <person name="Wardhani T."/>
            <person name="Kalhor M.S."/>
            <person name="Jansen J."/>
            <person name="Van den Hoogen J."/>
            <person name="Gungor B."/>
            <person name="Hartog M."/>
            <person name="Hontelez J."/>
            <person name="Verver J."/>
            <person name="Yang W.-C."/>
            <person name="Schijlen E."/>
            <person name="Repin R."/>
            <person name="Schilthuizen M."/>
            <person name="Schranz E."/>
            <person name="Heidstra R."/>
            <person name="Miyata K."/>
            <person name="Fedorova E."/>
            <person name="Kohlen W."/>
            <person name="Bisseling T."/>
            <person name="Smit S."/>
            <person name="Geurts R."/>
        </authorList>
    </citation>
    <scope>NUCLEOTIDE SEQUENCE [LARGE SCALE GENOMIC DNA]</scope>
    <source>
        <strain evidence="3">cv. WU1-14</strain>
    </source>
</reference>
<keyword evidence="3" id="KW-1185">Reference proteome</keyword>
<evidence type="ECO:0000313" key="3">
    <source>
        <dbReference type="Proteomes" id="UP000237105"/>
    </source>
</evidence>
<evidence type="ECO:0000313" key="2">
    <source>
        <dbReference type="EMBL" id="PON34141.1"/>
    </source>
</evidence>
<dbReference type="PANTHER" id="PTHR36808">
    <property type="entry name" value="TRANSCRIPTIONAL REGULATOR ATRX-LIKE PROTEIN"/>
    <property type="match status" value="1"/>
</dbReference>
<organism evidence="2 3">
    <name type="scientific">Parasponia andersonii</name>
    <name type="common">Sponia andersonii</name>
    <dbReference type="NCBI Taxonomy" id="3476"/>
    <lineage>
        <taxon>Eukaryota</taxon>
        <taxon>Viridiplantae</taxon>
        <taxon>Streptophyta</taxon>
        <taxon>Embryophyta</taxon>
        <taxon>Tracheophyta</taxon>
        <taxon>Spermatophyta</taxon>
        <taxon>Magnoliopsida</taxon>
        <taxon>eudicotyledons</taxon>
        <taxon>Gunneridae</taxon>
        <taxon>Pentapetalae</taxon>
        <taxon>rosids</taxon>
        <taxon>fabids</taxon>
        <taxon>Rosales</taxon>
        <taxon>Cannabaceae</taxon>
        <taxon>Parasponia</taxon>
    </lineage>
</organism>
<feature type="region of interest" description="Disordered" evidence="1">
    <location>
        <begin position="629"/>
        <end position="668"/>
    </location>
</feature>
<feature type="region of interest" description="Disordered" evidence="1">
    <location>
        <begin position="250"/>
        <end position="331"/>
    </location>
</feature>
<feature type="compositionally biased region" description="Basic residues" evidence="1">
    <location>
        <begin position="1"/>
        <end position="14"/>
    </location>
</feature>
<feature type="compositionally biased region" description="Basic residues" evidence="1">
    <location>
        <begin position="101"/>
        <end position="110"/>
    </location>
</feature>
<accession>A0A2P5ACA0</accession>
<dbReference type="PANTHER" id="PTHR36808:SF1">
    <property type="entry name" value="TRANSCRIPTIONAL REGULATOR ATRX-LIKE PROTEIN"/>
    <property type="match status" value="1"/>
</dbReference>
<name>A0A2P5ACA0_PARAD</name>
<evidence type="ECO:0000256" key="1">
    <source>
        <dbReference type="SAM" id="MobiDB-lite"/>
    </source>
</evidence>
<dbReference type="STRING" id="3476.A0A2P5ACA0"/>
<feature type="compositionally biased region" description="Low complexity" evidence="1">
    <location>
        <begin position="44"/>
        <end position="60"/>
    </location>
</feature>
<feature type="region of interest" description="Disordered" evidence="1">
    <location>
        <begin position="1"/>
        <end position="200"/>
    </location>
</feature>
<sequence>MGKSSSSRRKKRSKASSQARTGKRSKTRNKKHESKKLRHRVSNSDESSSSMSGSSSSSSSQELKLKSKTSRLRTRKDVISSKKRAKRRSYSVESSEDSPRVRKRKGSKRKRDYEAKRKTYSKKKPRRGDSVRSLSSRSLSCSTCQGDSLSSHEVEFKSHRSKRAREERDLEKVESTKKRSRYGSRSSSYSQCSESSNYQSKEKVLVENKSRWLRSVITVAERDDEERGLDKDEHKEEIIFVHDDYPSCRSNDSLDVGSKRVEGEGDYISHVDPEKKMRLENEKGNDTAVSDFRLTKLSNSGKVSDEDDDGHFDGNNRSSEEFGTTDPVNEKTSEVFGANSSVNETDLESVLRQKALENLRRFRGGHQFSGNTTLNQKDKIDVDEKAKQSCTAKAESVQTRFTEQDDTKVVGVNSPKEDPVEAVVSTEPQSVKGVRVPAVTKGPTCSSQIKENIIERNIGCSDSVSAKQIVACSTDQMTIAGESKQKVNAANSAVKAKLAKPALTHQLSNTHSALKQAPKGEESQIDEIITDRNPGGNESVSAKQNIARSTDWMTIAGNSKQKVNAGTSALKPKLATLASKTHSPLKQASKAEESRAKLLETKNTLDETAVLTSPAVTKNSDIDGKDINNACSSAAFEPSKSTSGDAKSDKLQDEAEEGSQFEQKTMSVMRGGEMVEVSYKVYIPKKAPALARRQLKR</sequence>
<feature type="compositionally biased region" description="Low complexity" evidence="1">
    <location>
        <begin position="131"/>
        <end position="142"/>
    </location>
</feature>
<feature type="compositionally biased region" description="Basic residues" evidence="1">
    <location>
        <begin position="21"/>
        <end position="41"/>
    </location>
</feature>
<dbReference type="AlphaFoldDB" id="A0A2P5ACA0"/>
<protein>
    <submittedName>
        <fullName evidence="2">Uncharacterized protein</fullName>
    </submittedName>
</protein>
<comment type="caution">
    <text evidence="2">The sequence shown here is derived from an EMBL/GenBank/DDBJ whole genome shotgun (WGS) entry which is preliminary data.</text>
</comment>
<feature type="compositionally biased region" description="Basic and acidic residues" evidence="1">
    <location>
        <begin position="311"/>
        <end position="320"/>
    </location>
</feature>
<dbReference type="OrthoDB" id="786617at2759"/>
<gene>
    <name evidence="2" type="ORF">PanWU01x14_346840</name>
</gene>
<feature type="compositionally biased region" description="Basic and acidic residues" evidence="1">
    <location>
        <begin position="150"/>
        <end position="177"/>
    </location>
</feature>
<feature type="compositionally biased region" description="Low complexity" evidence="1">
    <location>
        <begin position="183"/>
        <end position="199"/>
    </location>
</feature>
<dbReference type="Proteomes" id="UP000237105">
    <property type="component" value="Unassembled WGS sequence"/>
</dbReference>
<proteinExistence type="predicted"/>
<feature type="compositionally biased region" description="Basic and acidic residues" evidence="1">
    <location>
        <begin position="257"/>
        <end position="285"/>
    </location>
</feature>
<dbReference type="EMBL" id="JXTB01000678">
    <property type="protein sequence ID" value="PON34141.1"/>
    <property type="molecule type" value="Genomic_DNA"/>
</dbReference>